<dbReference type="InterPro" id="IPR020568">
    <property type="entry name" value="Ribosomal_Su5_D2-typ_SF"/>
</dbReference>
<evidence type="ECO:0000256" key="2">
    <source>
        <dbReference type="ARBA" id="ARBA00022741"/>
    </source>
</evidence>
<name>A0ABV2KH11_9HYPH</name>
<dbReference type="InterPro" id="IPR013750">
    <property type="entry name" value="GHMP_kinase_C_dom"/>
</dbReference>
<dbReference type="PANTHER" id="PTHR32463">
    <property type="entry name" value="L-FUCOSE KINASE"/>
    <property type="match status" value="1"/>
</dbReference>
<feature type="domain" description="GHMP kinase N-terminal" evidence="6">
    <location>
        <begin position="75"/>
        <end position="161"/>
    </location>
</feature>
<evidence type="ECO:0000259" key="7">
    <source>
        <dbReference type="Pfam" id="PF08544"/>
    </source>
</evidence>
<dbReference type="RefSeq" id="WP_354150270.1">
    <property type="nucleotide sequence ID" value="NZ_JBEPMN010000002.1"/>
</dbReference>
<dbReference type="SUPFAM" id="SSF54211">
    <property type="entry name" value="Ribosomal protein S5 domain 2-like"/>
    <property type="match status" value="1"/>
</dbReference>
<keyword evidence="3 8" id="KW-0418">Kinase</keyword>
<comment type="similarity">
    <text evidence="5">Belongs to the GHMP kinase family.</text>
</comment>
<evidence type="ECO:0000313" key="9">
    <source>
        <dbReference type="Proteomes" id="UP001549143"/>
    </source>
</evidence>
<dbReference type="InterPro" id="IPR052203">
    <property type="entry name" value="GHMP_Kinase-Related"/>
</dbReference>
<reference evidence="8 9" key="1">
    <citation type="submission" date="2024-06" db="EMBL/GenBank/DDBJ databases">
        <title>Genomic Encyclopedia of Type Strains, Phase IV (KMG-IV): sequencing the most valuable type-strain genomes for metagenomic binning, comparative biology and taxonomic classification.</title>
        <authorList>
            <person name="Goeker M."/>
        </authorList>
    </citation>
    <scope>NUCLEOTIDE SEQUENCE [LARGE SCALE GENOMIC DNA]</scope>
    <source>
        <strain evidence="8 9">DSM 19730</strain>
    </source>
</reference>
<dbReference type="InterPro" id="IPR006204">
    <property type="entry name" value="GHMP_kinase_N_dom"/>
</dbReference>
<organism evidence="8 9">
    <name type="scientific">Aquamicrobium ahrensii</name>
    <dbReference type="NCBI Taxonomy" id="469551"/>
    <lineage>
        <taxon>Bacteria</taxon>
        <taxon>Pseudomonadati</taxon>
        <taxon>Pseudomonadota</taxon>
        <taxon>Alphaproteobacteria</taxon>
        <taxon>Hyphomicrobiales</taxon>
        <taxon>Phyllobacteriaceae</taxon>
        <taxon>Aquamicrobium</taxon>
    </lineage>
</organism>
<dbReference type="PIRSF" id="PIRSF036406">
    <property type="entry name" value="Hept_kin"/>
    <property type="match status" value="1"/>
</dbReference>
<comment type="caution">
    <text evidence="8">The sequence shown here is derived from an EMBL/GenBank/DDBJ whole genome shotgun (WGS) entry which is preliminary data.</text>
</comment>
<evidence type="ECO:0000256" key="3">
    <source>
        <dbReference type="ARBA" id="ARBA00022777"/>
    </source>
</evidence>
<gene>
    <name evidence="8" type="ORF">ABID44_000680</name>
</gene>
<evidence type="ECO:0000256" key="5">
    <source>
        <dbReference type="ARBA" id="ARBA00038121"/>
    </source>
</evidence>
<dbReference type="InterPro" id="IPR014606">
    <property type="entry name" value="Heptose_7-P_kinase"/>
</dbReference>
<dbReference type="PRINTS" id="PR00960">
    <property type="entry name" value="LMBPPROTEIN"/>
</dbReference>
<keyword evidence="9" id="KW-1185">Reference proteome</keyword>
<feature type="domain" description="GHMP kinase C-terminal" evidence="7">
    <location>
        <begin position="243"/>
        <end position="310"/>
    </location>
</feature>
<dbReference type="InterPro" id="IPR001174">
    <property type="entry name" value="HddA/FKP"/>
</dbReference>
<dbReference type="GO" id="GO:0016301">
    <property type="term" value="F:kinase activity"/>
    <property type="evidence" value="ECO:0007669"/>
    <property type="project" value="UniProtKB-KW"/>
</dbReference>
<evidence type="ECO:0000256" key="4">
    <source>
        <dbReference type="ARBA" id="ARBA00022840"/>
    </source>
</evidence>
<evidence type="ECO:0000256" key="1">
    <source>
        <dbReference type="ARBA" id="ARBA00022679"/>
    </source>
</evidence>
<evidence type="ECO:0000313" key="8">
    <source>
        <dbReference type="EMBL" id="MET3660366.1"/>
    </source>
</evidence>
<dbReference type="Pfam" id="PF08544">
    <property type="entry name" value="GHMP_kinases_C"/>
    <property type="match status" value="1"/>
</dbReference>
<keyword evidence="2" id="KW-0547">Nucleotide-binding</keyword>
<dbReference type="PANTHER" id="PTHR32463:SF0">
    <property type="entry name" value="L-FUCOSE KINASE"/>
    <property type="match status" value="1"/>
</dbReference>
<dbReference type="Gene3D" id="3.30.230.120">
    <property type="match status" value="1"/>
</dbReference>
<dbReference type="SUPFAM" id="SSF55060">
    <property type="entry name" value="GHMP Kinase, C-terminal domain"/>
    <property type="match status" value="1"/>
</dbReference>
<dbReference type="Proteomes" id="UP001549143">
    <property type="component" value="Unassembled WGS sequence"/>
</dbReference>
<dbReference type="Pfam" id="PF00288">
    <property type="entry name" value="GHMP_kinases_N"/>
    <property type="match status" value="1"/>
</dbReference>
<sequence length="346" mass="38256">MIIVRSPLRVSFFGGGTDHPSWFNRPEPGAVLSTTINKYIYVQLRRLPAVFDFNYRVAWGMLEEVRCMNEIRHPVVREVLKHYGGGVDDSGYEVIYNADLPSQTGLGSSSAFTVSLLHAYFGNLGRLSPKHVLAREAIFVEQDLLKETVGCQDQIAAAHGGLNRIDFSPGGDHRVRPVNITPARRALLEDSLMMFFTGFTRSADAIEKKKVARFDDRARELRAMYDMVAEGERILTDPNCPLTEFGRLLHHAWMEKRKLDSSVSNPTIDGWYEAACKAGALGGKLLGAGGGGFLLMFVPPEARASVLSALANLTFVPFRMEHDGTSVVLYNPDLTSNYLTSAARVS</sequence>
<dbReference type="InterPro" id="IPR036554">
    <property type="entry name" value="GHMP_kinase_C_sf"/>
</dbReference>
<keyword evidence="4" id="KW-0067">ATP-binding</keyword>
<proteinExistence type="inferred from homology"/>
<accession>A0ABV2KH11</accession>
<keyword evidence="1 8" id="KW-0808">Transferase</keyword>
<dbReference type="EMBL" id="JBEPMN010000002">
    <property type="protein sequence ID" value="MET3660366.1"/>
    <property type="molecule type" value="Genomic_DNA"/>
</dbReference>
<evidence type="ECO:0000259" key="6">
    <source>
        <dbReference type="Pfam" id="PF00288"/>
    </source>
</evidence>
<dbReference type="EC" id="2.7.1.168" evidence="8"/>
<protein>
    <submittedName>
        <fullName evidence="8">D-glycero-alpha-D-manno-heptose-7-phosphate kinase</fullName>
        <ecNumber evidence="8">2.7.1.168</ecNumber>
    </submittedName>
</protein>